<evidence type="ECO:0000256" key="4">
    <source>
        <dbReference type="SAM" id="MobiDB-lite"/>
    </source>
</evidence>
<dbReference type="Gene3D" id="2.130.10.10">
    <property type="entry name" value="YVTN repeat-like/Quinoprotein amine dehydrogenase"/>
    <property type="match status" value="1"/>
</dbReference>
<dbReference type="OMA" id="GGTQVKW"/>
<feature type="repeat" description="WD" evidence="3">
    <location>
        <begin position="220"/>
        <end position="264"/>
    </location>
</feature>
<feature type="region of interest" description="Disordered" evidence="4">
    <location>
        <begin position="1467"/>
        <end position="1535"/>
    </location>
</feature>
<dbReference type="SUPFAM" id="SSF54001">
    <property type="entry name" value="Cysteine proteinases"/>
    <property type="match status" value="1"/>
</dbReference>
<dbReference type="InterPro" id="IPR036322">
    <property type="entry name" value="WD40_repeat_dom_sf"/>
</dbReference>
<feature type="compositionally biased region" description="Polar residues" evidence="4">
    <location>
        <begin position="1726"/>
        <end position="1739"/>
    </location>
</feature>
<protein>
    <recommendedName>
        <fullName evidence="5">OTU domain-containing protein</fullName>
    </recommendedName>
</protein>
<feature type="region of interest" description="Disordered" evidence="4">
    <location>
        <begin position="1037"/>
        <end position="1081"/>
    </location>
</feature>
<feature type="region of interest" description="Disordered" evidence="4">
    <location>
        <begin position="939"/>
        <end position="977"/>
    </location>
</feature>
<evidence type="ECO:0000256" key="3">
    <source>
        <dbReference type="PROSITE-ProRule" id="PRU00221"/>
    </source>
</evidence>
<feature type="repeat" description="WD" evidence="3">
    <location>
        <begin position="132"/>
        <end position="174"/>
    </location>
</feature>
<feature type="compositionally biased region" description="Low complexity" evidence="4">
    <location>
        <begin position="811"/>
        <end position="830"/>
    </location>
</feature>
<comment type="caution">
    <text evidence="6">The sequence shown here is derived from an EMBL/GenBank/DDBJ whole genome shotgun (WGS) entry which is preliminary data.</text>
</comment>
<dbReference type="InterPro" id="IPR038765">
    <property type="entry name" value="Papain-like_cys_pep_sf"/>
</dbReference>
<feature type="region of interest" description="Disordered" evidence="4">
    <location>
        <begin position="678"/>
        <end position="715"/>
    </location>
</feature>
<feature type="compositionally biased region" description="Low complexity" evidence="4">
    <location>
        <begin position="1467"/>
        <end position="1476"/>
    </location>
</feature>
<dbReference type="PROSITE" id="PS00678">
    <property type="entry name" value="WD_REPEATS_1"/>
    <property type="match status" value="1"/>
</dbReference>
<feature type="region of interest" description="Disordered" evidence="4">
    <location>
        <begin position="736"/>
        <end position="756"/>
    </location>
</feature>
<feature type="region of interest" description="Disordered" evidence="4">
    <location>
        <begin position="391"/>
        <end position="414"/>
    </location>
</feature>
<dbReference type="PANTHER" id="PTHR46170">
    <property type="entry name" value="GATOR COMPLEX PROTEIN WDR59"/>
    <property type="match status" value="1"/>
</dbReference>
<dbReference type="Pfam" id="PF17120">
    <property type="entry name" value="zf-RING_16"/>
    <property type="match status" value="1"/>
</dbReference>
<dbReference type="GO" id="GO:0005774">
    <property type="term" value="C:vacuolar membrane"/>
    <property type="evidence" value="ECO:0007669"/>
    <property type="project" value="TreeGrafter"/>
</dbReference>
<organism evidence="6 7">
    <name type="scientific">Mixia osmundae (strain CBS 9802 / IAM 14324 / JCM 22182 / KY 12970)</name>
    <dbReference type="NCBI Taxonomy" id="764103"/>
    <lineage>
        <taxon>Eukaryota</taxon>
        <taxon>Fungi</taxon>
        <taxon>Dikarya</taxon>
        <taxon>Basidiomycota</taxon>
        <taxon>Pucciniomycotina</taxon>
        <taxon>Mixiomycetes</taxon>
        <taxon>Mixiales</taxon>
        <taxon>Mixiaceae</taxon>
        <taxon>Mixia</taxon>
    </lineage>
</organism>
<gene>
    <name evidence="6" type="primary">Mo00579</name>
    <name evidence="6" type="ORF">E5Q_00579</name>
</gene>
<feature type="region of interest" description="Disordered" evidence="4">
    <location>
        <begin position="533"/>
        <end position="555"/>
    </location>
</feature>
<dbReference type="InterPro" id="IPR019775">
    <property type="entry name" value="WD40_repeat_CS"/>
</dbReference>
<dbReference type="PROSITE" id="PS50294">
    <property type="entry name" value="WD_REPEATS_REGION"/>
    <property type="match status" value="1"/>
</dbReference>
<feature type="compositionally biased region" description="Basic residues" evidence="4">
    <location>
        <begin position="1745"/>
        <end position="1761"/>
    </location>
</feature>
<name>G7DT54_MIXOS</name>
<feature type="compositionally biased region" description="Basic and acidic residues" evidence="4">
    <location>
        <begin position="1780"/>
        <end position="1789"/>
    </location>
</feature>
<dbReference type="PROSITE" id="PS50082">
    <property type="entry name" value="WD_REPEATS_2"/>
    <property type="match status" value="2"/>
</dbReference>
<dbReference type="GO" id="GO:0035859">
    <property type="term" value="C:Seh1-associated complex"/>
    <property type="evidence" value="ECO:0007669"/>
    <property type="project" value="TreeGrafter"/>
</dbReference>
<dbReference type="GO" id="GO:0035591">
    <property type="term" value="F:signaling adaptor activity"/>
    <property type="evidence" value="ECO:0007669"/>
    <property type="project" value="TreeGrafter"/>
</dbReference>
<dbReference type="InParanoid" id="G7DT54"/>
<feature type="compositionally biased region" description="Polar residues" evidence="4">
    <location>
        <begin position="1483"/>
        <end position="1497"/>
    </location>
</feature>
<dbReference type="InterPro" id="IPR049566">
    <property type="entry name" value="WDR59_RTC1-like_RING_Znf"/>
</dbReference>
<dbReference type="GO" id="GO:1904263">
    <property type="term" value="P:positive regulation of TORC1 signaling"/>
    <property type="evidence" value="ECO:0007669"/>
    <property type="project" value="TreeGrafter"/>
</dbReference>
<reference evidence="6 7" key="2">
    <citation type="journal article" date="2012" name="Open Biol.">
        <title>Characteristics of nucleosomes and linker DNA regions on the genome of the basidiomycete Mixia osmundae revealed by mono- and dinucleosome mapping.</title>
        <authorList>
            <person name="Nishida H."/>
            <person name="Kondo S."/>
            <person name="Matsumoto T."/>
            <person name="Suzuki Y."/>
            <person name="Yoshikawa H."/>
            <person name="Taylor T.D."/>
            <person name="Sugiyama J."/>
        </authorList>
    </citation>
    <scope>NUCLEOTIDE SEQUENCE [LARGE SCALE GENOMIC DNA]</scope>
    <source>
        <strain evidence="7">CBS 9802 / IAM 14324 / JCM 22182 / KY 12970</strain>
    </source>
</reference>
<sequence>MSDTYDGGQVARVAAAEPSDEHDDTFKSKISIKLDEPVGSMSISPSNRDVVLGARKGLYIIDLESPWDKVRFLPHLTTGEVADIQWSPHPQRAEWVVSTSAQQVLLWNLCMPAPRVVSSSKASSASPIELVISAHSRSVTDINWSVFQPEVLATSGMDSWIRIWDLRKNHKTAAQGFCAWTAGATQVKYNRQDPHRIASSHENIVYIWDDRKSSLPVTTIRAHDSKIYGIDWSRRADEGTGIVTCSLDKTAKYWSSEDSAQPRAIIKTSYPIWRARHLPFGDGIVTLPQRSEHALDIWGRHAPGQPVLKLSGHDDVVKEFVWRVRGGEDSNFDDREFQLISWSKDRHLRLWPISSETLRAVGHEHGSPIQVRMTRRGYKNVSYRDPVAVQSLEAKSRHSSASGSLSTSNETSMRGINSNRAIALATRVPGSFDSPSTSDFSSGFADHMSGGHRAKGRAAKPERPAFMTRTTTNARPVQQDHLAWMEGVRYIRDPVGPIPLEAEVSKSRLLSSRERERKRSSSVFAARRFSDGSRLQSDSSGSRARRVSSNSYRQSNDFADTAQTLGEELALAGRRFSQIQFEVMHVAGRTCTVCLYAPWGAAGSVYVRASFSFPKSYPNRAALTVDIEPNTDIPIKNRIHLLQGLRGIANRASQAGIPSLETCLTYLLNGPYAPGSDAYGIESESSEDEMEPARKLDPSLVRNNRSMPAPRLSGASFGPSGQLVVFSPAVKKSRRRTSTSLSASFGERGRSVSPRPVQRRRIFESFGAIELDEEDLSASAELDVHDVDSDQALQISKTMLSRRTKKRDASANRSTSSRAGSRGRAPNSSSDVTVIDGRGLIDLKPHLSGRYTLQGDVTAICAHNQLVAEEEQLALAARLWELMGMILAPASQDGEPSSRLASSNIILECLSIMQRRKDLQSLGLAACVLELHRRDVQRASELRSGRQQDDYFSARPRRSNKSPHISSRGGSTGVHSVSTPWQALQDGFAHSTSLHSPRGSWSNLASLFNASVFSTHSSSSPNSEGPLQRRMLSNSSFVRRPSGRPSPAHVSDQDSSSPAKTSSTPHSVSPSRRNSLVQGGSSVPRQLYARQRGHSHHQVVAFSSVSHMSSDPSSDRGEVVRAEARQKRVKIVRERIETVPLDLALSDGTLAGEMECYRLNYADLLLRWGYSFEHAEVLNLTRTSVERRSGVAYRRMRAACGNDRLNPLELGLHCPDCAEMLQPPVYRYCPSCRADKATPACALCQLPTTGQVQTCCVCLHTGHIQCYADWYNSPGAECPSGCGCTCLEGGLSRAFVVFRGMTGAKAKARARAVQAQRHGIGIRTRARSRKDGDRLVQLSEDPQEQERSLSTTLKRLGLYAAHTLGDGNCLFRALSDQLWGDPVWHAHIRQQVCDYLAEHKSRYALFVDDTDAKRPETAFEDHVADMRESGTYGSHLEIEAFARSIGRKVKIIQPELMYVLGGDPVPSTSGSATAKPTPAPSPEQSTNALSPKQQGKQPSREDGELSASEANSQSSAMPARPKRKRASTIGGLAPPAIDTSGPPLYIVYHSYEHYSSARNVSGPHAGLPHIKEAPLSAPGVHITEPTDDHVVSAQDEKLIKASLAPDAQRSPAVVREAMTRLGNWEDVVEEFLALDRERIDNGRLSPAHCTPDTRSSSSSAYSGVISPVPSDPSASQARSEQTSISSIDPGLDEEPKQGDTPDQKRQAKPDSPLGKRYARGARGRFSSKSAGSATVSKSAGMSKRELRRAKRAPTLAKHNRLHTVSQADSPGGSNGSDGGLSKDFREVAI</sequence>
<feature type="compositionally biased region" description="Polar residues" evidence="4">
    <location>
        <begin position="1672"/>
        <end position="1686"/>
    </location>
</feature>
<dbReference type="RefSeq" id="XP_014571316.1">
    <property type="nucleotide sequence ID" value="XM_014715830.1"/>
</dbReference>
<dbReference type="InterPro" id="IPR001680">
    <property type="entry name" value="WD40_rpt"/>
</dbReference>
<dbReference type="PROSITE" id="PS50802">
    <property type="entry name" value="OTU"/>
    <property type="match status" value="1"/>
</dbReference>
<dbReference type="HOGENOM" id="CLU_001497_2_0_1"/>
<dbReference type="SMART" id="SM00320">
    <property type="entry name" value="WD40"/>
    <property type="match status" value="5"/>
</dbReference>
<feature type="compositionally biased region" description="Polar residues" evidence="4">
    <location>
        <begin position="399"/>
        <end position="414"/>
    </location>
</feature>
<keyword evidence="1 3" id="KW-0853">WD repeat</keyword>
<reference evidence="6 7" key="1">
    <citation type="journal article" date="2011" name="J. Gen. Appl. Microbiol.">
        <title>Draft genome sequencing of the enigmatic basidiomycete Mixia osmundae.</title>
        <authorList>
            <person name="Nishida H."/>
            <person name="Nagatsuka Y."/>
            <person name="Sugiyama J."/>
        </authorList>
    </citation>
    <scope>NUCLEOTIDE SEQUENCE [LARGE SCALE GENOMIC DNA]</scope>
    <source>
        <strain evidence="7">CBS 9802 / IAM 14324 / JCM 22182 / KY 12970</strain>
    </source>
</reference>
<dbReference type="Pfam" id="PF02338">
    <property type="entry name" value="OTU"/>
    <property type="match status" value="1"/>
</dbReference>
<dbReference type="SUPFAM" id="SSF50978">
    <property type="entry name" value="WD40 repeat-like"/>
    <property type="match status" value="1"/>
</dbReference>
<keyword evidence="7" id="KW-1185">Reference proteome</keyword>
<feature type="region of interest" description="Disordered" evidence="4">
    <location>
        <begin position="796"/>
        <end position="832"/>
    </location>
</feature>
<dbReference type="CDD" id="cd22756">
    <property type="entry name" value="OTU_OTUD3-like"/>
    <property type="match status" value="1"/>
</dbReference>
<feature type="compositionally biased region" description="Polar residues" evidence="4">
    <location>
        <begin position="1053"/>
        <end position="1081"/>
    </location>
</feature>
<feature type="compositionally biased region" description="Low complexity" evidence="4">
    <location>
        <begin position="1655"/>
        <end position="1666"/>
    </location>
</feature>
<dbReference type="InterPro" id="IPR015943">
    <property type="entry name" value="WD40/YVTN_repeat-like_dom_sf"/>
</dbReference>
<dbReference type="Gene3D" id="3.90.70.80">
    <property type="match status" value="1"/>
</dbReference>
<feature type="compositionally biased region" description="Basic and acidic residues" evidence="4">
    <location>
        <begin position="1693"/>
        <end position="1708"/>
    </location>
</feature>
<evidence type="ECO:0000259" key="5">
    <source>
        <dbReference type="PROSITE" id="PS50802"/>
    </source>
</evidence>
<dbReference type="InterPro" id="IPR049567">
    <property type="entry name" value="WDR59-like"/>
</dbReference>
<evidence type="ECO:0000256" key="1">
    <source>
        <dbReference type="ARBA" id="ARBA00022574"/>
    </source>
</evidence>
<evidence type="ECO:0000313" key="6">
    <source>
        <dbReference type="EMBL" id="GAA93933.1"/>
    </source>
</evidence>
<dbReference type="Proteomes" id="UP000009131">
    <property type="component" value="Unassembled WGS sequence"/>
</dbReference>
<dbReference type="eggNOG" id="KOG2605">
    <property type="taxonomic scope" value="Eukaryota"/>
</dbReference>
<dbReference type="OrthoDB" id="311712at2759"/>
<dbReference type="GO" id="GO:0034198">
    <property type="term" value="P:cellular response to amino acid starvation"/>
    <property type="evidence" value="ECO:0007669"/>
    <property type="project" value="TreeGrafter"/>
</dbReference>
<feature type="compositionally biased region" description="Polar residues" evidence="4">
    <location>
        <begin position="962"/>
        <end position="977"/>
    </location>
</feature>
<dbReference type="STRING" id="764103.G7DT54"/>
<evidence type="ECO:0000313" key="7">
    <source>
        <dbReference type="Proteomes" id="UP000009131"/>
    </source>
</evidence>
<evidence type="ECO:0000256" key="2">
    <source>
        <dbReference type="ARBA" id="ARBA00022737"/>
    </source>
</evidence>
<dbReference type="EMBL" id="BABT02000025">
    <property type="protein sequence ID" value="GAA93933.1"/>
    <property type="molecule type" value="Genomic_DNA"/>
</dbReference>
<feature type="region of interest" description="Disordered" evidence="4">
    <location>
        <begin position="1322"/>
        <end position="1347"/>
    </location>
</feature>
<dbReference type="InterPro" id="IPR003323">
    <property type="entry name" value="OTU_dom"/>
</dbReference>
<feature type="region of interest" description="Disordered" evidence="4">
    <location>
        <begin position="1642"/>
        <end position="1789"/>
    </location>
</feature>
<dbReference type="Pfam" id="PF00400">
    <property type="entry name" value="WD40"/>
    <property type="match status" value="2"/>
</dbReference>
<proteinExistence type="predicted"/>
<dbReference type="eggNOG" id="KOG0309">
    <property type="taxonomic scope" value="Eukaryota"/>
</dbReference>
<feature type="compositionally biased region" description="Basic and acidic residues" evidence="4">
    <location>
        <begin position="939"/>
        <end position="949"/>
    </location>
</feature>
<keyword evidence="2" id="KW-0677">Repeat</keyword>
<dbReference type="FunCoup" id="G7DT54">
    <property type="interactions" value="208"/>
</dbReference>
<feature type="domain" description="OTU" evidence="5">
    <location>
        <begin position="1358"/>
        <end position="1560"/>
    </location>
</feature>
<dbReference type="PANTHER" id="PTHR46170:SF1">
    <property type="entry name" value="GATOR COMPLEX PROTEIN WDR59"/>
    <property type="match status" value="1"/>
</dbReference>
<accession>G7DT54</accession>